<keyword evidence="3" id="KW-0813">Transport</keyword>
<evidence type="ECO:0000256" key="3">
    <source>
        <dbReference type="ARBA" id="ARBA00022448"/>
    </source>
</evidence>
<evidence type="ECO:0000256" key="4">
    <source>
        <dbReference type="ARBA" id="ARBA00022475"/>
    </source>
</evidence>
<dbReference type="Pfam" id="PF01594">
    <property type="entry name" value="AI-2E_transport"/>
    <property type="match status" value="1"/>
</dbReference>
<evidence type="ECO:0000256" key="6">
    <source>
        <dbReference type="ARBA" id="ARBA00022989"/>
    </source>
</evidence>
<dbReference type="PANTHER" id="PTHR21716">
    <property type="entry name" value="TRANSMEMBRANE PROTEIN"/>
    <property type="match status" value="1"/>
</dbReference>
<dbReference type="EMBL" id="PYGJ01000011">
    <property type="protein sequence ID" value="PSL18360.1"/>
    <property type="molecule type" value="Genomic_DNA"/>
</dbReference>
<dbReference type="PANTHER" id="PTHR21716:SF67">
    <property type="entry name" value="TRANSPORT PROTEIN YDIK-RELATED"/>
    <property type="match status" value="1"/>
</dbReference>
<protein>
    <submittedName>
        <fullName evidence="9">Putative PurR-regulated permease PerM</fullName>
    </submittedName>
</protein>
<feature type="transmembrane region" description="Helical" evidence="8">
    <location>
        <begin position="243"/>
        <end position="269"/>
    </location>
</feature>
<sequence>MNEFDERRVIDLGIRLLFLALFLYAALLIVAPLAGIVLWAVILAVAIYPLFDWLAQKLGGRRGWASTIIVLIGLAVTIGPIAASVATLAEYGAGLTDRLSSGDLKLPPPPERINEWEVLGPKIQEVWSLFDNNLATAIDQYGEVILHFGTTVLGKLAGVGVGLLAMALSIIVMGMMLSPGPKLGEMLQNFGNRVFAPKGGEFVDLAAATVRNVSRGVLGVAAIQAFLAGVVMLVFGIDAAGPLAILCLILGIIQVGPAPVIIPVIIWAWSAMTPGIALVFTIIMVPVMIMDNFLRPIFIARGLETPILVILVGVIGGVLSGGIVGIFIGPVILSVFYELVMAWMNADAPSEEDAESEEAPS</sequence>
<feature type="transmembrane region" description="Helical" evidence="8">
    <location>
        <begin position="276"/>
        <end position="294"/>
    </location>
</feature>
<evidence type="ECO:0000313" key="10">
    <source>
        <dbReference type="Proteomes" id="UP000240418"/>
    </source>
</evidence>
<proteinExistence type="inferred from homology"/>
<dbReference type="InterPro" id="IPR002549">
    <property type="entry name" value="AI-2E-like"/>
</dbReference>
<evidence type="ECO:0000256" key="5">
    <source>
        <dbReference type="ARBA" id="ARBA00022692"/>
    </source>
</evidence>
<feature type="transmembrane region" description="Helical" evidence="8">
    <location>
        <begin position="156"/>
        <end position="177"/>
    </location>
</feature>
<keyword evidence="5 8" id="KW-0812">Transmembrane</keyword>
<feature type="transmembrane region" description="Helical" evidence="8">
    <location>
        <begin position="67"/>
        <end position="89"/>
    </location>
</feature>
<gene>
    <name evidence="9" type="ORF">CLV88_111106</name>
</gene>
<dbReference type="RefSeq" id="WP_165798913.1">
    <property type="nucleotide sequence ID" value="NZ_PYGJ01000011.1"/>
</dbReference>
<evidence type="ECO:0000256" key="1">
    <source>
        <dbReference type="ARBA" id="ARBA00004651"/>
    </source>
</evidence>
<feature type="transmembrane region" description="Helical" evidence="8">
    <location>
        <begin position="306"/>
        <end position="337"/>
    </location>
</feature>
<organism evidence="9 10">
    <name type="scientific">Shimia abyssi</name>
    <dbReference type="NCBI Taxonomy" id="1662395"/>
    <lineage>
        <taxon>Bacteria</taxon>
        <taxon>Pseudomonadati</taxon>
        <taxon>Pseudomonadota</taxon>
        <taxon>Alphaproteobacteria</taxon>
        <taxon>Rhodobacterales</taxon>
        <taxon>Roseobacteraceae</taxon>
    </lineage>
</organism>
<dbReference type="AlphaFoldDB" id="A0A2P8F9G1"/>
<evidence type="ECO:0000313" key="9">
    <source>
        <dbReference type="EMBL" id="PSL18360.1"/>
    </source>
</evidence>
<reference evidence="9 10" key="1">
    <citation type="submission" date="2018-03" db="EMBL/GenBank/DDBJ databases">
        <title>Genomic Encyclopedia of Archaeal and Bacterial Type Strains, Phase II (KMG-II): from individual species to whole genera.</title>
        <authorList>
            <person name="Goeker M."/>
        </authorList>
    </citation>
    <scope>NUCLEOTIDE SEQUENCE [LARGE SCALE GENOMIC DNA]</scope>
    <source>
        <strain evidence="9 10">DSM 100673</strain>
    </source>
</reference>
<comment type="subcellular location">
    <subcellularLocation>
        <location evidence="1">Cell membrane</location>
        <topology evidence="1">Multi-pass membrane protein</topology>
    </subcellularLocation>
</comment>
<keyword evidence="6 8" id="KW-1133">Transmembrane helix</keyword>
<evidence type="ECO:0000256" key="7">
    <source>
        <dbReference type="ARBA" id="ARBA00023136"/>
    </source>
</evidence>
<keyword evidence="4" id="KW-1003">Cell membrane</keyword>
<feature type="transmembrane region" description="Helical" evidence="8">
    <location>
        <begin position="217"/>
        <end position="237"/>
    </location>
</feature>
<evidence type="ECO:0000256" key="8">
    <source>
        <dbReference type="SAM" id="Phobius"/>
    </source>
</evidence>
<evidence type="ECO:0000256" key="2">
    <source>
        <dbReference type="ARBA" id="ARBA00009773"/>
    </source>
</evidence>
<comment type="similarity">
    <text evidence="2">Belongs to the autoinducer-2 exporter (AI-2E) (TC 2.A.86) family.</text>
</comment>
<comment type="caution">
    <text evidence="9">The sequence shown here is derived from an EMBL/GenBank/DDBJ whole genome shotgun (WGS) entry which is preliminary data.</text>
</comment>
<name>A0A2P8F9G1_9RHOB</name>
<dbReference type="GO" id="GO:0005886">
    <property type="term" value="C:plasma membrane"/>
    <property type="evidence" value="ECO:0007669"/>
    <property type="project" value="UniProtKB-SubCell"/>
</dbReference>
<accession>A0A2P8F9G1</accession>
<dbReference type="Proteomes" id="UP000240418">
    <property type="component" value="Unassembled WGS sequence"/>
</dbReference>
<keyword evidence="10" id="KW-1185">Reference proteome</keyword>
<keyword evidence="7 8" id="KW-0472">Membrane</keyword>